<sequence length="259" mass="29473">MAEKKRSSFILLLEHIHTMEELTDEEFGQFVRAYAAYVETGADPEFSDRSMRMMWKTVKAFDKMNTQKYSSTSEARSEAGKRGMKSRWGAKSEDSKEKKVITNDNKNSKCYFVNNKNNLSVSDSVSDSVSVIPPIGGIERDVPAAVDMELSKIVQHYQQTIGDFPRSALDKLQKWRQEYSTEMILLAIDKAAEAGKRSWNYINGILSGWQRDGIQTPVDVLANEQSRQARPRGKQPTETVDDQLARVLAKMDRERGFET</sequence>
<dbReference type="Proteomes" id="UP000462091">
    <property type="component" value="Unassembled WGS sequence"/>
</dbReference>
<protein>
    <submittedName>
        <fullName evidence="5">DnaD domain protein</fullName>
    </submittedName>
</protein>
<name>A0A844D5V0_9FIRM</name>
<dbReference type="SUPFAM" id="SSF158499">
    <property type="entry name" value="DnaD domain-like"/>
    <property type="match status" value="1"/>
</dbReference>
<organism evidence="5 6">
    <name type="scientific">Faecalibacterium prausnitzii</name>
    <dbReference type="NCBI Taxonomy" id="853"/>
    <lineage>
        <taxon>Bacteria</taxon>
        <taxon>Bacillati</taxon>
        <taxon>Bacillota</taxon>
        <taxon>Clostridia</taxon>
        <taxon>Eubacteriales</taxon>
        <taxon>Oscillospiraceae</taxon>
        <taxon>Faecalibacterium</taxon>
    </lineage>
</organism>
<evidence type="ECO:0000313" key="5">
    <source>
        <dbReference type="EMBL" id="MSC50350.1"/>
    </source>
</evidence>
<reference evidence="5 6" key="1">
    <citation type="journal article" date="2019" name="Nat. Med.">
        <title>A library of human gut bacterial isolates paired with longitudinal multiomics data enables mechanistic microbiome research.</title>
        <authorList>
            <person name="Poyet M."/>
            <person name="Groussin M."/>
            <person name="Gibbons S.M."/>
            <person name="Avila-Pacheco J."/>
            <person name="Jiang X."/>
            <person name="Kearney S.M."/>
            <person name="Perrotta A.R."/>
            <person name="Berdy B."/>
            <person name="Zhao S."/>
            <person name="Lieberman T.D."/>
            <person name="Swanson P.K."/>
            <person name="Smith M."/>
            <person name="Roesemann S."/>
            <person name="Alexander J.E."/>
            <person name="Rich S.A."/>
            <person name="Livny J."/>
            <person name="Vlamakis H."/>
            <person name="Clish C."/>
            <person name="Bullock K."/>
            <person name="Deik A."/>
            <person name="Scott J."/>
            <person name="Pierce K.A."/>
            <person name="Xavier R.J."/>
            <person name="Alm E.J."/>
        </authorList>
    </citation>
    <scope>NUCLEOTIDE SEQUENCE [LARGE SCALE GENOMIC DNA]</scope>
    <source>
        <strain evidence="5 6">BIOML-B1</strain>
    </source>
</reference>
<feature type="domain" description="DUF6291" evidence="4">
    <location>
        <begin position="8"/>
        <end position="86"/>
    </location>
</feature>
<evidence type="ECO:0000259" key="4">
    <source>
        <dbReference type="Pfam" id="PF19808"/>
    </source>
</evidence>
<proteinExistence type="inferred from homology"/>
<evidence type="ECO:0000259" key="3">
    <source>
        <dbReference type="Pfam" id="PF07261"/>
    </source>
</evidence>
<gene>
    <name evidence="5" type="ORF">GKE10_00160</name>
</gene>
<dbReference type="InterPro" id="IPR053162">
    <property type="entry name" value="DnaD"/>
</dbReference>
<dbReference type="InterPro" id="IPR034829">
    <property type="entry name" value="DnaD-like_sf"/>
</dbReference>
<comment type="caution">
    <text evidence="5">The sequence shown here is derived from an EMBL/GenBank/DDBJ whole genome shotgun (WGS) entry which is preliminary data.</text>
</comment>
<feature type="domain" description="DnaB/C C-terminal" evidence="3">
    <location>
        <begin position="155"/>
        <end position="222"/>
    </location>
</feature>
<accession>A0A844D5V0</accession>
<dbReference type="RefSeq" id="WP_154265265.1">
    <property type="nucleotide sequence ID" value="NZ_WKQM01000001.1"/>
</dbReference>
<dbReference type="EMBL" id="WKQM01000001">
    <property type="protein sequence ID" value="MSC50350.1"/>
    <property type="molecule type" value="Genomic_DNA"/>
</dbReference>
<dbReference type="Gene3D" id="1.10.10.630">
    <property type="entry name" value="DnaD domain-like"/>
    <property type="match status" value="1"/>
</dbReference>
<dbReference type="AlphaFoldDB" id="A0A844D5V0"/>
<comment type="similarity">
    <text evidence="1">Belongs to the DnaB/DnaD family.</text>
</comment>
<dbReference type="PANTHER" id="PTHR37293:SF5">
    <property type="entry name" value="DNA REPLICATION PROTEIN"/>
    <property type="match status" value="1"/>
</dbReference>
<dbReference type="Pfam" id="PF07261">
    <property type="entry name" value="DnaB_2"/>
    <property type="match status" value="1"/>
</dbReference>
<evidence type="ECO:0000313" key="6">
    <source>
        <dbReference type="Proteomes" id="UP000462091"/>
    </source>
</evidence>
<dbReference type="PANTHER" id="PTHR37293">
    <property type="entry name" value="PHAGE REPLICATION PROTEIN-RELATED"/>
    <property type="match status" value="1"/>
</dbReference>
<dbReference type="Pfam" id="PF19808">
    <property type="entry name" value="DUF6291"/>
    <property type="match status" value="1"/>
</dbReference>
<evidence type="ECO:0000256" key="1">
    <source>
        <dbReference type="ARBA" id="ARBA00093462"/>
    </source>
</evidence>
<dbReference type="InterPro" id="IPR006343">
    <property type="entry name" value="DnaB/C_C"/>
</dbReference>
<feature type="region of interest" description="Disordered" evidence="2">
    <location>
        <begin position="69"/>
        <end position="100"/>
    </location>
</feature>
<evidence type="ECO:0000256" key="2">
    <source>
        <dbReference type="SAM" id="MobiDB-lite"/>
    </source>
</evidence>
<dbReference type="InterPro" id="IPR046258">
    <property type="entry name" value="DUF6291"/>
</dbReference>
<feature type="compositionally biased region" description="Basic and acidic residues" evidence="2">
    <location>
        <begin position="90"/>
        <end position="100"/>
    </location>
</feature>
<dbReference type="NCBIfam" id="TIGR01446">
    <property type="entry name" value="DnaD_dom"/>
    <property type="match status" value="1"/>
</dbReference>